<dbReference type="InterPro" id="IPR034804">
    <property type="entry name" value="SQR/QFR_C/D"/>
</dbReference>
<feature type="transmembrane region" description="Helical" evidence="15">
    <location>
        <begin position="69"/>
        <end position="90"/>
    </location>
</feature>
<keyword evidence="17" id="KW-1185">Reference proteome</keyword>
<keyword evidence="10 15" id="KW-1133">Transmembrane helix</keyword>
<evidence type="ECO:0000313" key="17">
    <source>
        <dbReference type="Proteomes" id="UP000175679"/>
    </source>
</evidence>
<dbReference type="InterPro" id="IPR014314">
    <property type="entry name" value="Succ_DH_cytb556"/>
</dbReference>
<dbReference type="NCBIfam" id="TIGR02970">
    <property type="entry name" value="succ_dehyd_cytB"/>
    <property type="match status" value="1"/>
</dbReference>
<sequence>MNNRPLSPHLQIYKIQVTSFFSGMHRITGILLFCLLIAVSWCYILHTWVPDLFIVSYLHTLSSSFFAKLFYLFCFIILTYHFLNGIRYLLWDVGIGLGITSVLVSATVLMLVLLFSSVIFYFNI</sequence>
<evidence type="ECO:0000256" key="4">
    <source>
        <dbReference type="ARBA" id="ARBA00007244"/>
    </source>
</evidence>
<evidence type="ECO:0000256" key="7">
    <source>
        <dbReference type="ARBA" id="ARBA00022692"/>
    </source>
</evidence>
<comment type="subcellular location">
    <subcellularLocation>
        <location evidence="2">Membrane</location>
        <topology evidence="2">Multi-pass membrane protein</topology>
    </subcellularLocation>
</comment>
<keyword evidence="9" id="KW-0813">Transport</keyword>
<evidence type="ECO:0000256" key="5">
    <source>
        <dbReference type="ARBA" id="ARBA00020076"/>
    </source>
</evidence>
<feature type="transmembrane region" description="Helical" evidence="15">
    <location>
        <begin position="30"/>
        <end position="49"/>
    </location>
</feature>
<evidence type="ECO:0000313" key="16">
    <source>
        <dbReference type="EMBL" id="OEY86651.1"/>
    </source>
</evidence>
<evidence type="ECO:0000256" key="14">
    <source>
        <dbReference type="PIRSR" id="PIRSR000178-1"/>
    </source>
</evidence>
<comment type="similarity">
    <text evidence="4">Belongs to the cytochrome b560 family.</text>
</comment>
<keyword evidence="12 15" id="KW-0472">Membrane</keyword>
<evidence type="ECO:0000256" key="10">
    <source>
        <dbReference type="ARBA" id="ARBA00022989"/>
    </source>
</evidence>
<evidence type="ECO:0000256" key="6">
    <source>
        <dbReference type="ARBA" id="ARBA00022617"/>
    </source>
</evidence>
<feature type="transmembrane region" description="Helical" evidence="15">
    <location>
        <begin position="102"/>
        <end position="122"/>
    </location>
</feature>
<dbReference type="CDD" id="cd03499">
    <property type="entry name" value="SQR_TypeC_SdhC"/>
    <property type="match status" value="1"/>
</dbReference>
<dbReference type="EMBL" id="MJMG01000007">
    <property type="protein sequence ID" value="OEY86651.1"/>
    <property type="molecule type" value="Genomic_DNA"/>
</dbReference>
<dbReference type="PANTHER" id="PTHR10978">
    <property type="entry name" value="SUCCINATE DEHYDROGENASE CYTOCHROME B560 SUBUNIT"/>
    <property type="match status" value="1"/>
</dbReference>
<dbReference type="AlphaFoldDB" id="A0A1E7QJJ2"/>
<dbReference type="Pfam" id="PF01127">
    <property type="entry name" value="Sdh_cyt"/>
    <property type="match status" value="1"/>
</dbReference>
<evidence type="ECO:0000256" key="13">
    <source>
        <dbReference type="ARBA" id="ARBA00025912"/>
    </source>
</evidence>
<protein>
    <recommendedName>
        <fullName evidence="5">Succinate dehydrogenase cytochrome b556 subunit</fullName>
    </recommendedName>
</protein>
<comment type="cofactor">
    <cofactor evidence="14">
        <name>heme</name>
        <dbReference type="ChEBI" id="CHEBI:30413"/>
    </cofactor>
    <text evidence="14">The heme is bound between the two transmembrane subunits.</text>
</comment>
<accession>A0A1E7QJJ2</accession>
<dbReference type="PIRSF" id="PIRSF000178">
    <property type="entry name" value="SDH_cyt_b560"/>
    <property type="match status" value="1"/>
</dbReference>
<keyword evidence="9" id="KW-0249">Electron transport</keyword>
<reference evidence="16 17" key="1">
    <citation type="submission" date="2016-09" db="EMBL/GenBank/DDBJ databases">
        <title>Genomic evidence for plant-parasitic nematodes as the earliest Wolbachia hosts.</title>
        <authorList>
            <person name="Brown A.M."/>
            <person name="Wasala S.K."/>
            <person name="Howe D.K."/>
            <person name="Peetz A.B."/>
            <person name="Zasada I.A."/>
            <person name="Denver D.R."/>
        </authorList>
    </citation>
    <scope>NUCLEOTIDE SEQUENCE [LARGE SCALE GENOMIC DNA]</scope>
    <source>
        <strain evidence="17">wPpe</strain>
    </source>
</reference>
<dbReference type="SUPFAM" id="SSF81343">
    <property type="entry name" value="Fumarate reductase respiratory complex transmembrane subunits"/>
    <property type="match status" value="1"/>
</dbReference>
<dbReference type="Gene3D" id="1.20.1300.10">
    <property type="entry name" value="Fumarate reductase/succinate dehydrogenase, transmembrane subunit"/>
    <property type="match status" value="1"/>
</dbReference>
<evidence type="ECO:0000256" key="3">
    <source>
        <dbReference type="ARBA" id="ARBA00005163"/>
    </source>
</evidence>
<comment type="caution">
    <text evidence="16">The sequence shown here is derived from an EMBL/GenBank/DDBJ whole genome shotgun (WGS) entry which is preliminary data.</text>
</comment>
<keyword evidence="8 14" id="KW-0479">Metal-binding</keyword>
<comment type="subunit">
    <text evidence="13">Part of an enzyme complex containing four subunits: a flavoprotein, an iron-sulfur protein, plus two membrane-anchoring proteins, SdhC and SdhD. The complex can form homotrimers.</text>
</comment>
<dbReference type="InterPro" id="IPR000701">
    <property type="entry name" value="SuccDH_FuR_B_TM-su"/>
</dbReference>
<dbReference type="Proteomes" id="UP000175679">
    <property type="component" value="Unassembled WGS sequence"/>
</dbReference>
<evidence type="ECO:0000256" key="15">
    <source>
        <dbReference type="SAM" id="Phobius"/>
    </source>
</evidence>
<dbReference type="GO" id="GO:0016020">
    <property type="term" value="C:membrane"/>
    <property type="evidence" value="ECO:0007669"/>
    <property type="project" value="UniProtKB-SubCell"/>
</dbReference>
<dbReference type="GO" id="GO:0046872">
    <property type="term" value="F:metal ion binding"/>
    <property type="evidence" value="ECO:0007669"/>
    <property type="project" value="UniProtKB-KW"/>
</dbReference>
<dbReference type="GO" id="GO:0009055">
    <property type="term" value="F:electron transfer activity"/>
    <property type="evidence" value="ECO:0007669"/>
    <property type="project" value="InterPro"/>
</dbReference>
<evidence type="ECO:0000256" key="1">
    <source>
        <dbReference type="ARBA" id="ARBA00004050"/>
    </source>
</evidence>
<proteinExistence type="inferred from homology"/>
<comment type="pathway">
    <text evidence="3">Carbohydrate metabolism; tricarboxylic acid cycle.</text>
</comment>
<evidence type="ECO:0000256" key="8">
    <source>
        <dbReference type="ARBA" id="ARBA00022723"/>
    </source>
</evidence>
<evidence type="ECO:0000256" key="11">
    <source>
        <dbReference type="ARBA" id="ARBA00023004"/>
    </source>
</evidence>
<keyword evidence="7 15" id="KW-0812">Transmembrane</keyword>
<comment type="function">
    <text evidence="1">Membrane-anchoring subunit of succinate dehydrogenase (SDH).</text>
</comment>
<dbReference type="OrthoDB" id="9799441at2"/>
<keyword evidence="6 14" id="KW-0349">Heme</keyword>
<evidence type="ECO:0000256" key="12">
    <source>
        <dbReference type="ARBA" id="ARBA00023136"/>
    </source>
</evidence>
<dbReference type="GO" id="GO:0006099">
    <property type="term" value="P:tricarboxylic acid cycle"/>
    <property type="evidence" value="ECO:0007669"/>
    <property type="project" value="UniProtKB-UniPathway"/>
</dbReference>
<dbReference type="UniPathway" id="UPA00223"/>
<organism evidence="16 17">
    <name type="scientific">Wolbachia pipientis</name>
    <dbReference type="NCBI Taxonomy" id="955"/>
    <lineage>
        <taxon>Bacteria</taxon>
        <taxon>Pseudomonadati</taxon>
        <taxon>Pseudomonadota</taxon>
        <taxon>Alphaproteobacteria</taxon>
        <taxon>Rickettsiales</taxon>
        <taxon>Anaplasmataceae</taxon>
        <taxon>Wolbachieae</taxon>
        <taxon>Wolbachia</taxon>
    </lineage>
</organism>
<dbReference type="PANTHER" id="PTHR10978:SF5">
    <property type="entry name" value="SUCCINATE DEHYDROGENASE CYTOCHROME B560 SUBUNIT, MITOCHONDRIAL"/>
    <property type="match status" value="1"/>
</dbReference>
<evidence type="ECO:0000256" key="9">
    <source>
        <dbReference type="ARBA" id="ARBA00022982"/>
    </source>
</evidence>
<dbReference type="InterPro" id="IPR018495">
    <property type="entry name" value="Succ_DH_cyt_bsu_CS"/>
</dbReference>
<evidence type="ECO:0000256" key="2">
    <source>
        <dbReference type="ARBA" id="ARBA00004141"/>
    </source>
</evidence>
<name>A0A1E7QJJ2_WOLPI</name>
<dbReference type="PROSITE" id="PS01000">
    <property type="entry name" value="SDH_CYT_1"/>
    <property type="match status" value="1"/>
</dbReference>
<keyword evidence="11 14" id="KW-0408">Iron</keyword>
<feature type="binding site" description="axial binding residue" evidence="14">
    <location>
        <position position="81"/>
    </location>
    <ligand>
        <name>heme</name>
        <dbReference type="ChEBI" id="CHEBI:30413"/>
        <note>ligand shared with second transmembrane subunit</note>
    </ligand>
    <ligandPart>
        <name>Fe</name>
        <dbReference type="ChEBI" id="CHEBI:18248"/>
    </ligandPart>
</feature>
<gene>
    <name evidence="16" type="ORF">BIY23_03050</name>
</gene>